<dbReference type="PANTHER" id="PTHR11475:SF4">
    <property type="entry name" value="CHORION PEROXIDASE"/>
    <property type="match status" value="1"/>
</dbReference>
<evidence type="ECO:0000256" key="1">
    <source>
        <dbReference type="ARBA" id="ARBA00004613"/>
    </source>
</evidence>
<proteinExistence type="predicted"/>
<dbReference type="SUPFAM" id="SSF48113">
    <property type="entry name" value="Heme-dependent peroxidases"/>
    <property type="match status" value="1"/>
</dbReference>
<gene>
    <name evidence="5" type="ORF">Pmani_005413</name>
</gene>
<dbReference type="GO" id="GO:0020037">
    <property type="term" value="F:heme binding"/>
    <property type="evidence" value="ECO:0007669"/>
    <property type="project" value="InterPro"/>
</dbReference>
<keyword evidence="4" id="KW-0325">Glycoprotein</keyword>
<keyword evidence="3" id="KW-0575">Peroxidase</keyword>
<keyword evidence="2" id="KW-0964">Secreted</keyword>
<dbReference type="GO" id="GO:0005576">
    <property type="term" value="C:extracellular region"/>
    <property type="evidence" value="ECO:0007669"/>
    <property type="project" value="UniProtKB-SubCell"/>
</dbReference>
<dbReference type="EMBL" id="JAWZYT010000401">
    <property type="protein sequence ID" value="KAK4323954.1"/>
    <property type="molecule type" value="Genomic_DNA"/>
</dbReference>
<dbReference type="PANTHER" id="PTHR11475">
    <property type="entry name" value="OXIDASE/PEROXIDASE"/>
    <property type="match status" value="1"/>
</dbReference>
<dbReference type="InterPro" id="IPR010255">
    <property type="entry name" value="Haem_peroxidase_sf"/>
</dbReference>
<dbReference type="PROSITE" id="PS50292">
    <property type="entry name" value="PEROXIDASE_3"/>
    <property type="match status" value="1"/>
</dbReference>
<protein>
    <recommendedName>
        <fullName evidence="7">Peroxidase</fullName>
    </recommendedName>
</protein>
<feature type="non-terminal residue" evidence="5">
    <location>
        <position position="180"/>
    </location>
</feature>
<dbReference type="InterPro" id="IPR019791">
    <property type="entry name" value="Haem_peroxidase_animal"/>
</dbReference>
<evidence type="ECO:0000256" key="4">
    <source>
        <dbReference type="ARBA" id="ARBA00023180"/>
    </source>
</evidence>
<evidence type="ECO:0000256" key="3">
    <source>
        <dbReference type="ARBA" id="ARBA00022559"/>
    </source>
</evidence>
<evidence type="ECO:0000313" key="5">
    <source>
        <dbReference type="EMBL" id="KAK4323954.1"/>
    </source>
</evidence>
<keyword evidence="6" id="KW-1185">Reference proteome</keyword>
<sequence>IAGKLFQRNLTVGLDLIALNIQRGRDHGLGSYVASRKVCGFGEARDFDDLAKSIHPNILNRLRTVYKHVSDIDLFVGLLAERPLKGAQVGPTLACILGDQFLRLKKGDRFWFENKSGPGAFTTEQLREIHKVSLARVLCDTVLEMRSIQRWPFNMESSYNPEMQCDSQCIPSLDISHWKE</sequence>
<name>A0AAE1QCB9_9EUCA</name>
<comment type="subcellular location">
    <subcellularLocation>
        <location evidence="1">Secreted</location>
    </subcellularLocation>
</comment>
<dbReference type="Gene3D" id="1.10.640.10">
    <property type="entry name" value="Haem peroxidase domain superfamily, animal type"/>
    <property type="match status" value="1"/>
</dbReference>
<evidence type="ECO:0000256" key="2">
    <source>
        <dbReference type="ARBA" id="ARBA00022525"/>
    </source>
</evidence>
<keyword evidence="3" id="KW-0560">Oxidoreductase</keyword>
<dbReference type="GO" id="GO:0006979">
    <property type="term" value="P:response to oxidative stress"/>
    <property type="evidence" value="ECO:0007669"/>
    <property type="project" value="InterPro"/>
</dbReference>
<evidence type="ECO:0000313" key="6">
    <source>
        <dbReference type="Proteomes" id="UP001292094"/>
    </source>
</evidence>
<dbReference type="Pfam" id="PF03098">
    <property type="entry name" value="An_peroxidase"/>
    <property type="match status" value="1"/>
</dbReference>
<dbReference type="InterPro" id="IPR037120">
    <property type="entry name" value="Haem_peroxidase_sf_animal"/>
</dbReference>
<dbReference type="AlphaFoldDB" id="A0AAE1QCB9"/>
<accession>A0AAE1QCB9</accession>
<reference evidence="5" key="1">
    <citation type="submission" date="2023-11" db="EMBL/GenBank/DDBJ databases">
        <title>Genome assemblies of two species of porcelain crab, Petrolisthes cinctipes and Petrolisthes manimaculis (Anomura: Porcellanidae).</title>
        <authorList>
            <person name="Angst P."/>
        </authorList>
    </citation>
    <scope>NUCLEOTIDE SEQUENCE</scope>
    <source>
        <strain evidence="5">PB745_02</strain>
        <tissue evidence="5">Gill</tissue>
    </source>
</reference>
<evidence type="ECO:0008006" key="7">
    <source>
        <dbReference type="Google" id="ProtNLM"/>
    </source>
</evidence>
<dbReference type="GO" id="GO:0004601">
    <property type="term" value="F:peroxidase activity"/>
    <property type="evidence" value="ECO:0007669"/>
    <property type="project" value="UniProtKB-KW"/>
</dbReference>
<organism evidence="5 6">
    <name type="scientific">Petrolisthes manimaculis</name>
    <dbReference type="NCBI Taxonomy" id="1843537"/>
    <lineage>
        <taxon>Eukaryota</taxon>
        <taxon>Metazoa</taxon>
        <taxon>Ecdysozoa</taxon>
        <taxon>Arthropoda</taxon>
        <taxon>Crustacea</taxon>
        <taxon>Multicrustacea</taxon>
        <taxon>Malacostraca</taxon>
        <taxon>Eumalacostraca</taxon>
        <taxon>Eucarida</taxon>
        <taxon>Decapoda</taxon>
        <taxon>Pleocyemata</taxon>
        <taxon>Anomura</taxon>
        <taxon>Galatheoidea</taxon>
        <taxon>Porcellanidae</taxon>
        <taxon>Petrolisthes</taxon>
    </lineage>
</organism>
<comment type="caution">
    <text evidence="5">The sequence shown here is derived from an EMBL/GenBank/DDBJ whole genome shotgun (WGS) entry which is preliminary data.</text>
</comment>
<dbReference type="Proteomes" id="UP001292094">
    <property type="component" value="Unassembled WGS sequence"/>
</dbReference>